<keyword evidence="2" id="KW-0812">Transmembrane</keyword>
<accession>A0AAW2LXJ0</accession>
<dbReference type="GO" id="GO:0016018">
    <property type="term" value="F:cyclosporin A binding"/>
    <property type="evidence" value="ECO:0007669"/>
    <property type="project" value="TreeGrafter"/>
</dbReference>
<evidence type="ECO:0000259" key="3">
    <source>
        <dbReference type="PROSITE" id="PS50072"/>
    </source>
</evidence>
<dbReference type="Gene3D" id="2.40.100.10">
    <property type="entry name" value="Cyclophilin-like"/>
    <property type="match status" value="1"/>
</dbReference>
<name>A0AAW2LXJ0_9LAMI</name>
<proteinExistence type="inferred from homology"/>
<dbReference type="InterPro" id="IPR029000">
    <property type="entry name" value="Cyclophilin-like_dom_sf"/>
</dbReference>
<evidence type="ECO:0000313" key="4">
    <source>
        <dbReference type="EMBL" id="KAL0323929.1"/>
    </source>
</evidence>
<dbReference type="InterPro" id="IPR002130">
    <property type="entry name" value="Cyclophilin-type_PPIase_dom"/>
</dbReference>
<evidence type="ECO:0000256" key="2">
    <source>
        <dbReference type="SAM" id="Phobius"/>
    </source>
</evidence>
<comment type="similarity">
    <text evidence="1">Belongs to the cyclophilin-type PPIase family.</text>
</comment>
<keyword evidence="2" id="KW-0472">Membrane</keyword>
<dbReference type="PANTHER" id="PTHR11071:SF561">
    <property type="entry name" value="PEPTIDYL-PROLYL CIS-TRANS ISOMERASE D-RELATED"/>
    <property type="match status" value="1"/>
</dbReference>
<dbReference type="Pfam" id="PF00160">
    <property type="entry name" value="Pro_isomerase"/>
    <property type="match status" value="1"/>
</dbReference>
<sequence>MEKIKGKKQLVFLDVSIDGDPVERMIFELFTDVAPKTTENFRALCTGGVALYLFATLFLPTALWLLLFILLLPVLCGEKGVSAKTGKPLHYKGTFFHRIKRGYLAQLSCLSCDRADGHDCFSCDIVLREGIFFVKMATMENIYDGKFPDESPKLKHDGPGLLSMAIADRDERGSLFSVTFKADRRLDRRCVVFGELVDGHEVLKKIENAGDEEGKPSVTVKIINSGQLHDDIQVTEGLLGVTRVHLEDELLPDIGAGEAGLAVLVCLAVQYAIAAVVIAGAGALFVVDLRLRGIEVHHVVEGEGPRLQGVEADLSCGLHGIHNLQGIQTKATQVHHLEVPHGRQVWSHMEMAQPILDGIDDMAVVVEAAGVASESMALAVLS</sequence>
<feature type="transmembrane region" description="Helical" evidence="2">
    <location>
        <begin position="49"/>
        <end position="75"/>
    </location>
</feature>
<dbReference type="PROSITE" id="PS50072">
    <property type="entry name" value="CSA_PPIASE_2"/>
    <property type="match status" value="1"/>
</dbReference>
<keyword evidence="4" id="KW-0413">Isomerase</keyword>
<dbReference type="EMBL" id="JACGWM010000015">
    <property type="protein sequence ID" value="KAL0323929.1"/>
    <property type="molecule type" value="Genomic_DNA"/>
</dbReference>
<protein>
    <submittedName>
        <fullName evidence="4">Peptidyl-prolyl cis-trans isomerase CYP95</fullName>
    </submittedName>
</protein>
<dbReference type="GO" id="GO:0006457">
    <property type="term" value="P:protein folding"/>
    <property type="evidence" value="ECO:0007669"/>
    <property type="project" value="TreeGrafter"/>
</dbReference>
<evidence type="ECO:0000256" key="1">
    <source>
        <dbReference type="ARBA" id="ARBA00007365"/>
    </source>
</evidence>
<dbReference type="PANTHER" id="PTHR11071">
    <property type="entry name" value="PEPTIDYL-PROLYL CIS-TRANS ISOMERASE"/>
    <property type="match status" value="1"/>
</dbReference>
<organism evidence="4">
    <name type="scientific">Sesamum calycinum</name>
    <dbReference type="NCBI Taxonomy" id="2727403"/>
    <lineage>
        <taxon>Eukaryota</taxon>
        <taxon>Viridiplantae</taxon>
        <taxon>Streptophyta</taxon>
        <taxon>Embryophyta</taxon>
        <taxon>Tracheophyta</taxon>
        <taxon>Spermatophyta</taxon>
        <taxon>Magnoliopsida</taxon>
        <taxon>eudicotyledons</taxon>
        <taxon>Gunneridae</taxon>
        <taxon>Pentapetalae</taxon>
        <taxon>asterids</taxon>
        <taxon>lamiids</taxon>
        <taxon>Lamiales</taxon>
        <taxon>Pedaliaceae</taxon>
        <taxon>Sesamum</taxon>
    </lineage>
</organism>
<reference evidence="4" key="2">
    <citation type="journal article" date="2024" name="Plant">
        <title>Genomic evolution and insights into agronomic trait innovations of Sesamum species.</title>
        <authorList>
            <person name="Miao H."/>
            <person name="Wang L."/>
            <person name="Qu L."/>
            <person name="Liu H."/>
            <person name="Sun Y."/>
            <person name="Le M."/>
            <person name="Wang Q."/>
            <person name="Wei S."/>
            <person name="Zheng Y."/>
            <person name="Lin W."/>
            <person name="Duan Y."/>
            <person name="Cao H."/>
            <person name="Xiong S."/>
            <person name="Wang X."/>
            <person name="Wei L."/>
            <person name="Li C."/>
            <person name="Ma Q."/>
            <person name="Ju M."/>
            <person name="Zhao R."/>
            <person name="Li G."/>
            <person name="Mu C."/>
            <person name="Tian Q."/>
            <person name="Mei H."/>
            <person name="Zhang T."/>
            <person name="Gao T."/>
            <person name="Zhang H."/>
        </authorList>
    </citation>
    <scope>NUCLEOTIDE SEQUENCE</scope>
    <source>
        <strain evidence="4">KEN8</strain>
    </source>
</reference>
<dbReference type="SUPFAM" id="SSF50891">
    <property type="entry name" value="Cyclophilin-like"/>
    <property type="match status" value="1"/>
</dbReference>
<keyword evidence="2" id="KW-1133">Transmembrane helix</keyword>
<feature type="domain" description="PPIase cyclophilin-type" evidence="3">
    <location>
        <begin position="12"/>
        <end position="227"/>
    </location>
</feature>
<gene>
    <name evidence="4" type="ORF">Scaly_2360000</name>
</gene>
<dbReference type="AlphaFoldDB" id="A0AAW2LXJ0"/>
<comment type="caution">
    <text evidence="4">The sequence shown here is derived from an EMBL/GenBank/DDBJ whole genome shotgun (WGS) entry which is preliminary data.</text>
</comment>
<reference evidence="4" key="1">
    <citation type="submission" date="2020-06" db="EMBL/GenBank/DDBJ databases">
        <authorList>
            <person name="Li T."/>
            <person name="Hu X."/>
            <person name="Zhang T."/>
            <person name="Song X."/>
            <person name="Zhang H."/>
            <person name="Dai N."/>
            <person name="Sheng W."/>
            <person name="Hou X."/>
            <person name="Wei L."/>
        </authorList>
    </citation>
    <scope>NUCLEOTIDE SEQUENCE</scope>
    <source>
        <strain evidence="4">KEN8</strain>
        <tissue evidence="4">Leaf</tissue>
    </source>
</reference>
<dbReference type="GO" id="GO:0003755">
    <property type="term" value="F:peptidyl-prolyl cis-trans isomerase activity"/>
    <property type="evidence" value="ECO:0007669"/>
    <property type="project" value="InterPro"/>
</dbReference>
<dbReference type="GO" id="GO:0005737">
    <property type="term" value="C:cytoplasm"/>
    <property type="evidence" value="ECO:0007669"/>
    <property type="project" value="TreeGrafter"/>
</dbReference>